<comment type="caution">
    <text evidence="2">The sequence shown here is derived from an EMBL/GenBank/DDBJ whole genome shotgun (WGS) entry which is preliminary data.</text>
</comment>
<dbReference type="PANTHER" id="PTHR28093:SF1">
    <property type="entry name" value="MORPHOGENESIS-RELATED PROTEIN MSB1"/>
    <property type="match status" value="1"/>
</dbReference>
<feature type="region of interest" description="Disordered" evidence="1">
    <location>
        <begin position="442"/>
        <end position="495"/>
    </location>
</feature>
<feature type="compositionally biased region" description="Polar residues" evidence="1">
    <location>
        <begin position="1640"/>
        <end position="1650"/>
    </location>
</feature>
<feature type="region of interest" description="Disordered" evidence="1">
    <location>
        <begin position="834"/>
        <end position="854"/>
    </location>
</feature>
<keyword evidence="3" id="KW-1185">Reference proteome</keyword>
<protein>
    <recommendedName>
        <fullName evidence="4">Rho-GAP domain-containing protein</fullName>
    </recommendedName>
</protein>
<dbReference type="EMBL" id="JADNRY010000012">
    <property type="protein sequence ID" value="KAF9074560.1"/>
    <property type="molecule type" value="Genomic_DNA"/>
</dbReference>
<feature type="compositionally biased region" description="Polar residues" evidence="1">
    <location>
        <begin position="925"/>
        <end position="934"/>
    </location>
</feature>
<dbReference type="PANTHER" id="PTHR28093">
    <property type="entry name" value="MORPHOGENESIS-RELATED PROTEIN MSB1"/>
    <property type="match status" value="1"/>
</dbReference>
<proteinExistence type="predicted"/>
<evidence type="ECO:0000256" key="1">
    <source>
        <dbReference type="SAM" id="MobiDB-lite"/>
    </source>
</evidence>
<reference evidence="2" key="1">
    <citation type="submission" date="2020-11" db="EMBL/GenBank/DDBJ databases">
        <authorList>
            <consortium name="DOE Joint Genome Institute"/>
            <person name="Ahrendt S."/>
            <person name="Riley R."/>
            <person name="Andreopoulos W."/>
            <person name="Labutti K."/>
            <person name="Pangilinan J."/>
            <person name="Ruiz-Duenas F.J."/>
            <person name="Barrasa J.M."/>
            <person name="Sanchez-Garcia M."/>
            <person name="Camarero S."/>
            <person name="Miyauchi S."/>
            <person name="Serrano A."/>
            <person name="Linde D."/>
            <person name="Babiker R."/>
            <person name="Drula E."/>
            <person name="Ayuso-Fernandez I."/>
            <person name="Pacheco R."/>
            <person name="Padilla G."/>
            <person name="Ferreira P."/>
            <person name="Barriuso J."/>
            <person name="Kellner H."/>
            <person name="Castanera R."/>
            <person name="Alfaro M."/>
            <person name="Ramirez L."/>
            <person name="Pisabarro A.G."/>
            <person name="Kuo A."/>
            <person name="Tritt A."/>
            <person name="Lipzen A."/>
            <person name="He G."/>
            <person name="Yan M."/>
            <person name="Ng V."/>
            <person name="Cullen D."/>
            <person name="Martin F."/>
            <person name="Rosso M.-N."/>
            <person name="Henrissat B."/>
            <person name="Hibbett D."/>
            <person name="Martinez A.T."/>
            <person name="Grigoriev I.V."/>
        </authorList>
    </citation>
    <scope>NUCLEOTIDE SEQUENCE</scope>
    <source>
        <strain evidence="2">AH 40177</strain>
    </source>
</reference>
<sequence length="1695" mass="181163">MPGLISVLSMRPVPSLSESHLNSPHIKNPKMPSLFSRSKSNNVSSLPLPPTAVLPTDPSEQFVETIVPPTASSSHGYGHLHLHPGLTISVDHLHTLVAIINKYLDVETAFVFSADAMDLDAPRVARLIAKFVDALKANDLTRFDDEARFAGSHELGMLLRWALARALRVDQSANKFSRGLIPYLAYLNWAKQEHVQNYPPTHFFSILQTRTKVSIPVPVPASPGGGVSEMGQLRPDGSTVVVREQLREVIPEPLKATLLTLFGLLARLVAHSAKSGITPPALSPLFGPLLFGLGPLDIPEHIIEDPASFNSIYTSYLRSVHATEHLLLSFIRWQDTPSTLGGGSVNGTNVPTRLKEWIRDYPRALSGHAKVLSLADSLGSSTQSMPDLGLRKGAKTIRVLSARRTVPTYDRDLVRSSARWALPSSQGMLADSREWGRICPLSSPADIKDSRGGAGERLPARYSESYRKKMNIPLGVEPGSSPYAPSLSSSTSSSSYSSYSVSLSPLTRSTSATSAYSYSEGSPGSSGPNTPTSPSTSQTSSRFKTLTDAQWGLFESSGFSSPSIAARGKTTRDINSALRFDLTESARKARIGQRERESVSWGDFMEAGFDRDMDQNAPLGLPSSTSSKGLVYGESYVKEGGKTRDRKGAPRAVGAGYVGLGADGKLTDVGDFVLDTGLDAALQFNLSDFGILGSTKMSAERGLTGNERERTLSAMGKRLKRKEKPLPTFTHSTAPILGSESLIEAAFLDVWVDLVSWGFAATVTGESLLEVLEGTGMLGFYADAKGTTLTLNRSISRDDTDLLDPAVAAETAQWKIDLFKECNWALVEFKALPNSSSPAPPSSHNTPTSDPRDPRIATSLLLFEEYVPREYRAQLGHQLAGINTELIMNPTRSSSTTAGPGSGSYGGGSMGRVRLGSLFSSPNSGNYGASTSSLGLVDSNRGKKGKKSKKDKKDKALPTAFFTGSTRTLTGSGAATPTPYDSRNGASSTPTPYSRARLQPNADLESPSTPTGPGAMRAPTRTNKFEEFDAILADGNRGTKVITLNSALREDGYTDNEEDAQYSAYSRTHEGGLPEGAMPPMDLHSPSSSSIGHSLPPLPPSVPSSKPPLTPITTSLSASTSSQLPASTPAGSSSTELSTSQPLESESKKSSSNLFRLTPSKPKGPKARRQSRQNLVPAEYSTVEFETRLTGPGSGGETEDETGEDRGGAEIGASGLGDDAFLEEAARRRKTARLTERDKLKSERRGGAKRFSLGLGRGNGGGNDDDDAWVDIVIPSKNPTTEGANDRRGVKGDPEEASQEVARVLNAVRGGQPYPLDDESDWEDPKGSPQQQRVGNGSSHFGAIPSEVYSDDIEVQTVPRKALVHPEGQYDIHNGDDQSYHEDESRDEDRSYIEQDDTEDALPKRRLGYFDLHPERRPGSITSQEILSKSGPSPSSGDEDYSGRKDEDEDDEEDDDDDPRARYATQSDEDDDAPRDLDKVYATRDQHQADKTARPLPTLPPAQNGSTLRTSSPSPASSLPTTKAIPISPAPATPPKPSSKTAALIEMYREKEKKSPTPSTLNSPSSSGILHPSKIPVASPTSTPAPNLASPPTSPAPAPSRIPLKTGLPTVPGSTAPSSISVPSLPTSPAAPVPAAKPLSKTSTVGINSQMDDDDESEELSPPAIALGVDAGRASPGRYIHGAPLHNVLEEEEEE</sequence>
<feature type="compositionally biased region" description="Low complexity" evidence="1">
    <location>
        <begin position="514"/>
        <end position="541"/>
    </location>
</feature>
<gene>
    <name evidence="2" type="ORF">BDP27DRAFT_138567</name>
</gene>
<feature type="compositionally biased region" description="Polar residues" evidence="1">
    <location>
        <begin position="1612"/>
        <end position="1627"/>
    </location>
</feature>
<accession>A0A9P5Q6L1</accession>
<feature type="compositionally biased region" description="Low complexity" evidence="1">
    <location>
        <begin position="834"/>
        <end position="849"/>
    </location>
</feature>
<feature type="compositionally biased region" description="Polar residues" evidence="1">
    <location>
        <begin position="1328"/>
        <end position="1339"/>
    </location>
</feature>
<evidence type="ECO:0000313" key="3">
    <source>
        <dbReference type="Proteomes" id="UP000772434"/>
    </source>
</evidence>
<feature type="compositionally biased region" description="Basic and acidic residues" evidence="1">
    <location>
        <begin position="1368"/>
        <end position="1393"/>
    </location>
</feature>
<evidence type="ECO:0000313" key="2">
    <source>
        <dbReference type="EMBL" id="KAF9074560.1"/>
    </source>
</evidence>
<feature type="compositionally biased region" description="Polar residues" evidence="1">
    <location>
        <begin position="1131"/>
        <end position="1143"/>
    </location>
</feature>
<dbReference type="OrthoDB" id="3362494at2759"/>
<feature type="compositionally biased region" description="Pro residues" evidence="1">
    <location>
        <begin position="1528"/>
        <end position="1537"/>
    </location>
</feature>
<feature type="compositionally biased region" description="Low complexity" evidence="1">
    <location>
        <begin position="1083"/>
        <end position="1095"/>
    </location>
</feature>
<feature type="compositionally biased region" description="Gly residues" evidence="1">
    <location>
        <begin position="900"/>
        <end position="909"/>
    </location>
</feature>
<feature type="compositionally biased region" description="Polar residues" evidence="1">
    <location>
        <begin position="1420"/>
        <end position="1436"/>
    </location>
</feature>
<feature type="region of interest" description="Disordered" evidence="1">
    <location>
        <begin position="16"/>
        <end position="56"/>
    </location>
</feature>
<feature type="compositionally biased region" description="Acidic residues" evidence="1">
    <location>
        <begin position="1447"/>
        <end position="1458"/>
    </location>
</feature>
<name>A0A9P5Q6L1_9AGAR</name>
<feature type="compositionally biased region" description="Low complexity" evidence="1">
    <location>
        <begin position="480"/>
        <end position="495"/>
    </location>
</feature>
<feature type="compositionally biased region" description="Basic and acidic residues" evidence="1">
    <location>
        <begin position="1284"/>
        <end position="1294"/>
    </location>
</feature>
<dbReference type="Proteomes" id="UP000772434">
    <property type="component" value="Unassembled WGS sequence"/>
</dbReference>
<feature type="compositionally biased region" description="Polar residues" evidence="1">
    <location>
        <begin position="35"/>
        <end position="45"/>
    </location>
</feature>
<feature type="region of interest" description="Disordered" evidence="1">
    <location>
        <begin position="890"/>
        <end position="909"/>
    </location>
</feature>
<feature type="compositionally biased region" description="Polar residues" evidence="1">
    <location>
        <begin position="962"/>
        <end position="992"/>
    </location>
</feature>
<feature type="region of interest" description="Disordered" evidence="1">
    <location>
        <begin position="1068"/>
        <end position="1678"/>
    </location>
</feature>
<feature type="compositionally biased region" description="Pro residues" evidence="1">
    <location>
        <begin position="1096"/>
        <end position="1110"/>
    </location>
</feature>
<feature type="compositionally biased region" description="Low complexity" evidence="1">
    <location>
        <begin position="1556"/>
        <end position="1567"/>
    </location>
</feature>
<evidence type="ECO:0008006" key="4">
    <source>
        <dbReference type="Google" id="ProtNLM"/>
    </source>
</evidence>
<feature type="compositionally biased region" description="Low complexity" evidence="1">
    <location>
        <begin position="1578"/>
        <end position="1591"/>
    </location>
</feature>
<dbReference type="InterPro" id="IPR037508">
    <property type="entry name" value="Msb1/Mug8"/>
</dbReference>
<organism evidence="2 3">
    <name type="scientific">Rhodocollybia butyracea</name>
    <dbReference type="NCBI Taxonomy" id="206335"/>
    <lineage>
        <taxon>Eukaryota</taxon>
        <taxon>Fungi</taxon>
        <taxon>Dikarya</taxon>
        <taxon>Basidiomycota</taxon>
        <taxon>Agaricomycotina</taxon>
        <taxon>Agaricomycetes</taxon>
        <taxon>Agaricomycetidae</taxon>
        <taxon>Agaricales</taxon>
        <taxon>Marasmiineae</taxon>
        <taxon>Omphalotaceae</taxon>
        <taxon>Rhodocollybia</taxon>
    </lineage>
</organism>
<feature type="compositionally biased region" description="Low complexity" evidence="1">
    <location>
        <begin position="1111"/>
        <end position="1130"/>
    </location>
</feature>
<feature type="compositionally biased region" description="Basic and acidic residues" evidence="1">
    <location>
        <begin position="1233"/>
        <end position="1246"/>
    </location>
</feature>
<feature type="region of interest" description="Disordered" evidence="1">
    <location>
        <begin position="925"/>
        <end position="1021"/>
    </location>
</feature>
<feature type="compositionally biased region" description="Low complexity" evidence="1">
    <location>
        <begin position="1506"/>
        <end position="1527"/>
    </location>
</feature>
<feature type="region of interest" description="Disordered" evidence="1">
    <location>
        <begin position="514"/>
        <end position="542"/>
    </location>
</feature>
<feature type="compositionally biased region" description="Basic and acidic residues" evidence="1">
    <location>
        <begin position="1474"/>
        <end position="1493"/>
    </location>
</feature>